<evidence type="ECO:0000313" key="1">
    <source>
        <dbReference type="EMBL" id="SFN38295.1"/>
    </source>
</evidence>
<dbReference type="AlphaFoldDB" id="A0A1I4YJS0"/>
<keyword evidence="2" id="KW-1185">Reference proteome</keyword>
<name>A0A1I4YJS0_9GAMM</name>
<protein>
    <recommendedName>
        <fullName evidence="3">Transposase</fullName>
    </recommendedName>
</protein>
<sequence>MTKGVAADKEVVAVLKTLREVKKACEQLKVEHGLLKRRASLMQSQSRPRRVPDIAHVQSWNKSMKSDMHHRPQIMTDRGLRDVVRTHVDSHN</sequence>
<evidence type="ECO:0000313" key="2">
    <source>
        <dbReference type="Proteomes" id="UP000198575"/>
    </source>
</evidence>
<dbReference type="EMBL" id="FOVF01000018">
    <property type="protein sequence ID" value="SFN38295.1"/>
    <property type="molecule type" value="Genomic_DNA"/>
</dbReference>
<accession>A0A1I4YJS0</accession>
<proteinExistence type="predicted"/>
<organism evidence="1 2">
    <name type="scientific">Dokdonella immobilis</name>
    <dbReference type="NCBI Taxonomy" id="578942"/>
    <lineage>
        <taxon>Bacteria</taxon>
        <taxon>Pseudomonadati</taxon>
        <taxon>Pseudomonadota</taxon>
        <taxon>Gammaproteobacteria</taxon>
        <taxon>Lysobacterales</taxon>
        <taxon>Rhodanobacteraceae</taxon>
        <taxon>Dokdonella</taxon>
    </lineage>
</organism>
<reference evidence="1 2" key="1">
    <citation type="submission" date="2016-10" db="EMBL/GenBank/DDBJ databases">
        <authorList>
            <person name="de Groot N.N."/>
        </authorList>
    </citation>
    <scope>NUCLEOTIDE SEQUENCE [LARGE SCALE GENOMIC DNA]</scope>
    <source>
        <strain evidence="1 2">CGMCC 1.7659</strain>
    </source>
</reference>
<gene>
    <name evidence="1" type="ORF">SAMN05216289_1186</name>
</gene>
<evidence type="ECO:0008006" key="3">
    <source>
        <dbReference type="Google" id="ProtNLM"/>
    </source>
</evidence>
<dbReference type="Proteomes" id="UP000198575">
    <property type="component" value="Unassembled WGS sequence"/>
</dbReference>